<reference evidence="2" key="1">
    <citation type="submission" date="2020-04" db="EMBL/GenBank/DDBJ databases">
        <authorList>
            <person name="Alioto T."/>
            <person name="Alioto T."/>
            <person name="Gomez Garrido J."/>
        </authorList>
    </citation>
    <scope>NUCLEOTIDE SEQUENCE</scope>
    <source>
        <strain evidence="2">A484AB</strain>
    </source>
</reference>
<protein>
    <submittedName>
        <fullName evidence="2">RNA-dependent RNA polymerase 1</fullName>
    </submittedName>
</protein>
<sequence length="244" mass="27327">MATAYSPSSNWVLHCRKCRCQIVPLNSLELTLLGSNGIHLNLRADVDVEDVIEKVQNPDPRKRERAPFKAICQGRAGSFTSGKCENSLGSYMNNTLSFSANQVYFCNRREEIKWKKWSEAKDSLQGMGISVKSRSTMSDDSAILANPRPRVDPSRLVYCDVTLTSRNTIGKLTEDKPREYQRSLFLKAMEGNSLVYLPTGCGKTLIAAMGIACMRYLNSDKVAVFLAPKTPLVQQQFNYIKGKE</sequence>
<dbReference type="Pfam" id="PF00270">
    <property type="entry name" value="DEAD"/>
    <property type="match status" value="1"/>
</dbReference>
<comment type="caution">
    <text evidence="2">The sequence shown here is derived from an EMBL/GenBank/DDBJ whole genome shotgun (WGS) entry which is preliminary data.</text>
</comment>
<dbReference type="Gene3D" id="3.40.50.300">
    <property type="entry name" value="P-loop containing nucleotide triphosphate hydrolases"/>
    <property type="match status" value="1"/>
</dbReference>
<dbReference type="OrthoDB" id="416741at2759"/>
<dbReference type="GO" id="GO:0005524">
    <property type="term" value="F:ATP binding"/>
    <property type="evidence" value="ECO:0007669"/>
    <property type="project" value="InterPro"/>
</dbReference>
<proteinExistence type="predicted"/>
<dbReference type="InterPro" id="IPR051363">
    <property type="entry name" value="RLR_Helicase"/>
</dbReference>
<evidence type="ECO:0000313" key="2">
    <source>
        <dbReference type="EMBL" id="CAB3999299.1"/>
    </source>
</evidence>
<keyword evidence="2" id="KW-0548">Nucleotidyltransferase</keyword>
<feature type="domain" description="DEAD/DEAH-box helicase" evidence="1">
    <location>
        <begin position="179"/>
        <end position="240"/>
    </location>
</feature>
<dbReference type="EMBL" id="CACRXK020003558">
    <property type="protein sequence ID" value="CAB3999299.1"/>
    <property type="molecule type" value="Genomic_DNA"/>
</dbReference>
<evidence type="ECO:0000313" key="3">
    <source>
        <dbReference type="Proteomes" id="UP001152795"/>
    </source>
</evidence>
<keyword evidence="2" id="KW-0696">RNA-directed RNA polymerase</keyword>
<dbReference type="PANTHER" id="PTHR14074:SF16">
    <property type="entry name" value="ANTIVIRAL INNATE IMMUNE RESPONSE RECEPTOR RIG-I"/>
    <property type="match status" value="1"/>
</dbReference>
<dbReference type="InterPro" id="IPR027417">
    <property type="entry name" value="P-loop_NTPase"/>
</dbReference>
<keyword evidence="3" id="KW-1185">Reference proteome</keyword>
<dbReference type="SUPFAM" id="SSF52540">
    <property type="entry name" value="P-loop containing nucleoside triphosphate hydrolases"/>
    <property type="match status" value="1"/>
</dbReference>
<dbReference type="AlphaFoldDB" id="A0A7D9E1E8"/>
<organism evidence="2 3">
    <name type="scientific">Paramuricea clavata</name>
    <name type="common">Red gorgonian</name>
    <name type="synonym">Violescent sea-whip</name>
    <dbReference type="NCBI Taxonomy" id="317549"/>
    <lineage>
        <taxon>Eukaryota</taxon>
        <taxon>Metazoa</taxon>
        <taxon>Cnidaria</taxon>
        <taxon>Anthozoa</taxon>
        <taxon>Octocorallia</taxon>
        <taxon>Malacalcyonacea</taxon>
        <taxon>Plexauridae</taxon>
        <taxon>Paramuricea</taxon>
    </lineage>
</organism>
<accession>A0A7D9E1E8</accession>
<dbReference type="GO" id="GO:0003676">
    <property type="term" value="F:nucleic acid binding"/>
    <property type="evidence" value="ECO:0007669"/>
    <property type="project" value="InterPro"/>
</dbReference>
<dbReference type="InterPro" id="IPR011545">
    <property type="entry name" value="DEAD/DEAH_box_helicase_dom"/>
</dbReference>
<dbReference type="Proteomes" id="UP001152795">
    <property type="component" value="Unassembled WGS sequence"/>
</dbReference>
<gene>
    <name evidence="2" type="ORF">PACLA_8A084116</name>
</gene>
<dbReference type="PANTHER" id="PTHR14074">
    <property type="entry name" value="HELICASE WITH DEATH DOMAIN-RELATED"/>
    <property type="match status" value="1"/>
</dbReference>
<evidence type="ECO:0000259" key="1">
    <source>
        <dbReference type="Pfam" id="PF00270"/>
    </source>
</evidence>
<dbReference type="GO" id="GO:0005737">
    <property type="term" value="C:cytoplasm"/>
    <property type="evidence" value="ECO:0007669"/>
    <property type="project" value="TreeGrafter"/>
</dbReference>
<name>A0A7D9E1E8_PARCT</name>
<keyword evidence="2" id="KW-0808">Transferase</keyword>
<dbReference type="GO" id="GO:0003968">
    <property type="term" value="F:RNA-directed RNA polymerase activity"/>
    <property type="evidence" value="ECO:0007669"/>
    <property type="project" value="UniProtKB-KW"/>
</dbReference>